<dbReference type="Gene3D" id="1.20.120.450">
    <property type="entry name" value="dinb family like domain"/>
    <property type="match status" value="1"/>
</dbReference>
<dbReference type="InterPro" id="IPR034660">
    <property type="entry name" value="DinB/YfiT-like"/>
</dbReference>
<accession>A0ABP9Q5R9</accession>
<name>A0ABP9Q5R9_9PSEU</name>
<dbReference type="InterPro" id="IPR024775">
    <property type="entry name" value="DinB-like"/>
</dbReference>
<keyword evidence="3" id="KW-1185">Reference proteome</keyword>
<dbReference type="Pfam" id="PF12867">
    <property type="entry name" value="DinB_2"/>
    <property type="match status" value="1"/>
</dbReference>
<dbReference type="Proteomes" id="UP001428817">
    <property type="component" value="Unassembled WGS sequence"/>
</dbReference>
<gene>
    <name evidence="2" type="ORF">GCM10023321_28200</name>
</gene>
<dbReference type="EMBL" id="BAABJP010000010">
    <property type="protein sequence ID" value="GAA5155235.1"/>
    <property type="molecule type" value="Genomic_DNA"/>
</dbReference>
<evidence type="ECO:0000313" key="3">
    <source>
        <dbReference type="Proteomes" id="UP001428817"/>
    </source>
</evidence>
<reference evidence="3" key="1">
    <citation type="journal article" date="2019" name="Int. J. Syst. Evol. Microbiol.">
        <title>The Global Catalogue of Microorganisms (GCM) 10K type strain sequencing project: providing services to taxonomists for standard genome sequencing and annotation.</title>
        <authorList>
            <consortium name="The Broad Institute Genomics Platform"/>
            <consortium name="The Broad Institute Genome Sequencing Center for Infectious Disease"/>
            <person name="Wu L."/>
            <person name="Ma J."/>
        </authorList>
    </citation>
    <scope>NUCLEOTIDE SEQUENCE [LARGE SCALE GENOMIC DNA]</scope>
    <source>
        <strain evidence="3">JCM 18303</strain>
    </source>
</reference>
<feature type="domain" description="DinB-like" evidence="1">
    <location>
        <begin position="40"/>
        <end position="169"/>
    </location>
</feature>
<proteinExistence type="predicted"/>
<evidence type="ECO:0000313" key="2">
    <source>
        <dbReference type="EMBL" id="GAA5155235.1"/>
    </source>
</evidence>
<comment type="caution">
    <text evidence="2">The sequence shown here is derived from an EMBL/GenBank/DDBJ whole genome shotgun (WGS) entry which is preliminary data.</text>
</comment>
<dbReference type="SUPFAM" id="SSF109854">
    <property type="entry name" value="DinB/YfiT-like putative metalloenzymes"/>
    <property type="match status" value="1"/>
</dbReference>
<evidence type="ECO:0000259" key="1">
    <source>
        <dbReference type="Pfam" id="PF12867"/>
    </source>
</evidence>
<sequence length="172" mass="19519">MNRVEVPPLPGEDHSCSECGFSYLALDVGEARAVITAVPDRTRAAALAVPDPRRRLAPSRWSALEYVCHLRDVYISSTIRLYRVRTEDRPSLEPMLNDLRTARFRHNEMSLPAVLDELGLTVLGFLDEVDRVRPDGWTRTATRLPGEERTALWFVRHAAHEGVHHIRDIEAS</sequence>
<organism evidence="2 3">
    <name type="scientific">Pseudonocardia eucalypti</name>
    <dbReference type="NCBI Taxonomy" id="648755"/>
    <lineage>
        <taxon>Bacteria</taxon>
        <taxon>Bacillati</taxon>
        <taxon>Actinomycetota</taxon>
        <taxon>Actinomycetes</taxon>
        <taxon>Pseudonocardiales</taxon>
        <taxon>Pseudonocardiaceae</taxon>
        <taxon>Pseudonocardia</taxon>
    </lineage>
</organism>
<protein>
    <submittedName>
        <fullName evidence="2">DinB family protein</fullName>
    </submittedName>
</protein>